<evidence type="ECO:0000313" key="3">
    <source>
        <dbReference type="RefSeq" id="XP_019631497.1"/>
    </source>
</evidence>
<proteinExistence type="predicted"/>
<evidence type="ECO:0000256" key="1">
    <source>
        <dbReference type="SAM" id="MobiDB-lite"/>
    </source>
</evidence>
<protein>
    <submittedName>
        <fullName evidence="3">Uncharacterized protein LOC109475329</fullName>
    </submittedName>
</protein>
<feature type="region of interest" description="Disordered" evidence="1">
    <location>
        <begin position="1"/>
        <end position="20"/>
    </location>
</feature>
<keyword evidence="2" id="KW-1185">Reference proteome</keyword>
<gene>
    <name evidence="3" type="primary">LOC109475329</name>
</gene>
<accession>A0A6P4ZK90</accession>
<feature type="compositionally biased region" description="Basic and acidic residues" evidence="1">
    <location>
        <begin position="199"/>
        <end position="215"/>
    </location>
</feature>
<reference evidence="3" key="1">
    <citation type="submission" date="2025-08" db="UniProtKB">
        <authorList>
            <consortium name="RefSeq"/>
        </authorList>
    </citation>
    <scope>IDENTIFICATION</scope>
    <source>
        <tissue evidence="3">Gonad</tissue>
    </source>
</reference>
<dbReference type="GeneID" id="109475329"/>
<evidence type="ECO:0000313" key="2">
    <source>
        <dbReference type="Proteomes" id="UP000515135"/>
    </source>
</evidence>
<sequence length="215" mass="23216">MAPPSPPPQEQRQQTSGRVEPVFVQTSDIALNNEDDPLSCLKICLAAEDVSGPISIIGAQPQGRGNAFWRLYPQSIDARLKLIQAGAITLRGQEASLLQKNPHVVRQAATSTRVVCRKPGHKRGDPACSLDIDSDGEQPDGEQLDGGQLDGEQSDGSCGSDEQSRDTSPGIEEPPTSAPCITVPYTRSRSKNRRHKNSDKHSKQKKGDDSSKDKP</sequence>
<dbReference type="AlphaFoldDB" id="A0A6P4ZK90"/>
<name>A0A6P4ZK90_BRABE</name>
<dbReference type="KEGG" id="bbel:109475329"/>
<dbReference type="Proteomes" id="UP000515135">
    <property type="component" value="Unplaced"/>
</dbReference>
<feature type="region of interest" description="Disordered" evidence="1">
    <location>
        <begin position="117"/>
        <end position="215"/>
    </location>
</feature>
<dbReference type="RefSeq" id="XP_019631497.1">
    <property type="nucleotide sequence ID" value="XM_019775938.1"/>
</dbReference>
<feature type="compositionally biased region" description="Low complexity" evidence="1">
    <location>
        <begin position="145"/>
        <end position="157"/>
    </location>
</feature>
<organism evidence="2 3">
    <name type="scientific">Branchiostoma belcheri</name>
    <name type="common">Amphioxus</name>
    <dbReference type="NCBI Taxonomy" id="7741"/>
    <lineage>
        <taxon>Eukaryota</taxon>
        <taxon>Metazoa</taxon>
        <taxon>Chordata</taxon>
        <taxon>Cephalochordata</taxon>
        <taxon>Leptocardii</taxon>
        <taxon>Amphioxiformes</taxon>
        <taxon>Branchiostomatidae</taxon>
        <taxon>Branchiostoma</taxon>
    </lineage>
</organism>
<feature type="compositionally biased region" description="Acidic residues" evidence="1">
    <location>
        <begin position="132"/>
        <end position="143"/>
    </location>
</feature>
<feature type="compositionally biased region" description="Basic residues" evidence="1">
    <location>
        <begin position="188"/>
        <end position="198"/>
    </location>
</feature>